<dbReference type="AlphaFoldDB" id="A0A523URH0"/>
<proteinExistence type="predicted"/>
<keyword evidence="1" id="KW-0472">Membrane</keyword>
<organism evidence="3 4">
    <name type="scientific">candidate division TA06 bacterium</name>
    <dbReference type="NCBI Taxonomy" id="2250710"/>
    <lineage>
        <taxon>Bacteria</taxon>
        <taxon>Bacteria division TA06</taxon>
    </lineage>
</organism>
<evidence type="ECO:0000313" key="4">
    <source>
        <dbReference type="Proteomes" id="UP000315525"/>
    </source>
</evidence>
<name>A0A523URH0_UNCT6</name>
<protein>
    <submittedName>
        <fullName evidence="3">Zf-HC2 domain-containing protein</fullName>
    </submittedName>
</protein>
<keyword evidence="1" id="KW-1133">Transmembrane helix</keyword>
<gene>
    <name evidence="3" type="ORF">E3J62_08540</name>
</gene>
<evidence type="ECO:0000259" key="2">
    <source>
        <dbReference type="Pfam" id="PF13490"/>
    </source>
</evidence>
<dbReference type="Pfam" id="PF13490">
    <property type="entry name" value="zf-HC2"/>
    <property type="match status" value="1"/>
</dbReference>
<dbReference type="InterPro" id="IPR041916">
    <property type="entry name" value="Anti_sigma_zinc_sf"/>
</dbReference>
<evidence type="ECO:0000313" key="3">
    <source>
        <dbReference type="EMBL" id="TET45147.1"/>
    </source>
</evidence>
<dbReference type="EMBL" id="SOJN01000094">
    <property type="protein sequence ID" value="TET45147.1"/>
    <property type="molecule type" value="Genomic_DNA"/>
</dbReference>
<dbReference type="Gene3D" id="1.10.10.1320">
    <property type="entry name" value="Anti-sigma factor, zinc-finger domain"/>
    <property type="match status" value="1"/>
</dbReference>
<feature type="domain" description="Putative zinc-finger" evidence="2">
    <location>
        <begin position="15"/>
        <end position="41"/>
    </location>
</feature>
<dbReference type="InterPro" id="IPR027383">
    <property type="entry name" value="Znf_put"/>
</dbReference>
<comment type="caution">
    <text evidence="3">The sequence shown here is derived from an EMBL/GenBank/DDBJ whole genome shotgun (WGS) entry which is preliminary data.</text>
</comment>
<reference evidence="3 4" key="1">
    <citation type="submission" date="2019-03" db="EMBL/GenBank/DDBJ databases">
        <title>Metabolic potential of uncultured bacteria and archaea associated with petroleum seepage in deep-sea sediments.</title>
        <authorList>
            <person name="Dong X."/>
            <person name="Hubert C."/>
        </authorList>
    </citation>
    <scope>NUCLEOTIDE SEQUENCE [LARGE SCALE GENOMIC DNA]</scope>
    <source>
        <strain evidence="3">E44_bin18</strain>
    </source>
</reference>
<evidence type="ECO:0000256" key="1">
    <source>
        <dbReference type="SAM" id="Phobius"/>
    </source>
</evidence>
<sequence length="243" mass="27971">MKSTKHSDCLSDEILCGYLDGSVSGRERKRVEQHLGVCDRCLSVVTNMVREMATITGLELLEAGRHHEERVKDLVSHTQPLEARVSINVLERIRQLVSFKVPSLVLNYRFATATLIVFLVAATSLILYDQYNKPWLPSTPATRSPEERLRHPRLNSPIGKIKKTKTITFRWESSKEIDHYELIVFDLDSGTTFLKKSTKDAQFELKDKVDELEPGKQYHWLVRYHFTDGNVETTRSAELQVKE</sequence>
<dbReference type="Proteomes" id="UP000315525">
    <property type="component" value="Unassembled WGS sequence"/>
</dbReference>
<keyword evidence="1" id="KW-0812">Transmembrane</keyword>
<feature type="transmembrane region" description="Helical" evidence="1">
    <location>
        <begin position="108"/>
        <end position="128"/>
    </location>
</feature>
<accession>A0A523URH0</accession>